<evidence type="ECO:0000313" key="12">
    <source>
        <dbReference type="EMBL" id="MQS03781.1"/>
    </source>
</evidence>
<evidence type="ECO:0000256" key="6">
    <source>
        <dbReference type="ARBA" id="ARBA00023136"/>
    </source>
</evidence>
<accession>A0A5P0YTZ2</accession>
<dbReference type="InterPro" id="IPR050051">
    <property type="entry name" value="EccE_dom"/>
</dbReference>
<dbReference type="Proteomes" id="UP000517765">
    <property type="component" value="Unassembled WGS sequence"/>
</dbReference>
<evidence type="ECO:0000313" key="15">
    <source>
        <dbReference type="Proteomes" id="UP000525686"/>
    </source>
</evidence>
<feature type="region of interest" description="Disordered" evidence="7">
    <location>
        <begin position="1"/>
        <end position="51"/>
    </location>
</feature>
<evidence type="ECO:0000313" key="10">
    <source>
        <dbReference type="EMBL" id="MBB1253759.1"/>
    </source>
</evidence>
<reference evidence="14 15" key="2">
    <citation type="submission" date="2020-05" db="EMBL/GenBank/DDBJ databases">
        <title>Classification of alakaliphilic streptomycetes isolated from an alkaline soil next to Lonar Crater, India and a proposal for the recognition of Streptomyces alkaliterrae sp. nov.</title>
        <authorList>
            <person name="Golinska P."/>
        </authorList>
    </citation>
    <scope>NUCLEOTIDE SEQUENCE [LARGE SCALE GENOMIC DNA]</scope>
    <source>
        <strain evidence="15">OF3</strain>
        <strain evidence="14">OF8</strain>
    </source>
</reference>
<dbReference type="InterPro" id="IPR021368">
    <property type="entry name" value="T7SS_EccE"/>
</dbReference>
<dbReference type="Proteomes" id="UP000320857">
    <property type="component" value="Unassembled WGS sequence"/>
</dbReference>
<comment type="caution">
    <text evidence="12">The sequence shown here is derived from an EMBL/GenBank/DDBJ whole genome shotgun (WGS) entry which is preliminary data.</text>
</comment>
<dbReference type="NCBIfam" id="TIGR03923">
    <property type="entry name" value="T7SS_EccE"/>
    <property type="match status" value="1"/>
</dbReference>
<feature type="compositionally biased region" description="Basic residues" evidence="7">
    <location>
        <begin position="1"/>
        <end position="12"/>
    </location>
</feature>
<name>A0A5P0YTZ2_9ACTN</name>
<evidence type="ECO:0000256" key="3">
    <source>
        <dbReference type="ARBA" id="ARBA00022475"/>
    </source>
</evidence>
<dbReference type="OrthoDB" id="3813742at2"/>
<evidence type="ECO:0000313" key="11">
    <source>
        <dbReference type="EMBL" id="MBB1258482.1"/>
    </source>
</evidence>
<comment type="subcellular location">
    <subcellularLocation>
        <location evidence="1">Cell membrane</location>
    </subcellularLocation>
</comment>
<evidence type="ECO:0000313" key="13">
    <source>
        <dbReference type="Proteomes" id="UP000320857"/>
    </source>
</evidence>
<organism evidence="12 13">
    <name type="scientific">Streptomyces alkaliterrae</name>
    <dbReference type="NCBI Taxonomy" id="2213162"/>
    <lineage>
        <taxon>Bacteria</taxon>
        <taxon>Bacillati</taxon>
        <taxon>Actinomycetota</taxon>
        <taxon>Actinomycetes</taxon>
        <taxon>Kitasatosporales</taxon>
        <taxon>Streptomycetaceae</taxon>
        <taxon>Streptomyces</taxon>
    </lineage>
</organism>
<dbReference type="EMBL" id="VJYK02000202">
    <property type="protein sequence ID" value="MQS03781.1"/>
    <property type="molecule type" value="Genomic_DNA"/>
</dbReference>
<protein>
    <submittedName>
        <fullName evidence="12">Type VII secretion protein EccE</fullName>
    </submittedName>
</protein>
<keyword evidence="13" id="KW-1185">Reference proteome</keyword>
<evidence type="ECO:0000259" key="9">
    <source>
        <dbReference type="Pfam" id="PF11203"/>
    </source>
</evidence>
<feature type="compositionally biased region" description="Pro residues" evidence="7">
    <location>
        <begin position="24"/>
        <end position="33"/>
    </location>
</feature>
<keyword evidence="6 8" id="KW-0472">Membrane</keyword>
<gene>
    <name evidence="12" type="primary">eccE</name>
    <name evidence="12" type="ORF">FNX44_018265</name>
    <name evidence="10" type="ORF">H3146_10315</name>
    <name evidence="11" type="ORF">H3147_06500</name>
</gene>
<evidence type="ECO:0000256" key="8">
    <source>
        <dbReference type="SAM" id="Phobius"/>
    </source>
</evidence>
<dbReference type="RefSeq" id="WP_143649347.1">
    <property type="nucleotide sequence ID" value="NZ_JABJWZ010000068.1"/>
</dbReference>
<evidence type="ECO:0000256" key="1">
    <source>
        <dbReference type="ARBA" id="ARBA00004236"/>
    </source>
</evidence>
<dbReference type="Proteomes" id="UP000525686">
    <property type="component" value="Unassembled WGS sequence"/>
</dbReference>
<sequence length="446" mass="47854">MSSATRSRRRSRRQDPSRGGGPAAPHPVAPPPGGGGQRRAPTPVTPRLRSRGGGLGAVRVRQLVLVEIALALVLVGLAVHMLLAVAMAVVAVLLLVAALGRWRRVPLPDWFATVRAMKRRKAAIVPVPPGVESAFAPVVECDPSLRTYEYMDREQRAVGFVGDGTFLTALVQVEAPDEPLRPVRDSRPVPLHLLHSALQIEDIRLESAQFVQYSQPAPAPHLPPQAVAAVSYGPLQARTGTPAVQMTWIALKLDPELCPEAVEARGGGLGGAQRSLLRAADQLVSRLSGYGLEARVLEEREVVAALGVAVCASPRANVAAGRDNQSRRRTEETARAWRCDDRWHSSYWVRSWPQLGSGATPLADLVRLLSGGRAMASVFSLTADHGTHSARALTGHVRLCARSDNELAAAQQELEQRARSAKAGLVRLDREQLPGLLATLPLGGTR</sequence>
<feature type="domain" description="Type VII secretion system protein EccE" evidence="9">
    <location>
        <begin position="242"/>
        <end position="349"/>
    </location>
</feature>
<dbReference type="GO" id="GO:0005886">
    <property type="term" value="C:plasma membrane"/>
    <property type="evidence" value="ECO:0007669"/>
    <property type="project" value="UniProtKB-SubCell"/>
</dbReference>
<comment type="similarity">
    <text evidence="2">Belongs to the EccE family.</text>
</comment>
<evidence type="ECO:0000256" key="2">
    <source>
        <dbReference type="ARBA" id="ARBA00007759"/>
    </source>
</evidence>
<evidence type="ECO:0000313" key="14">
    <source>
        <dbReference type="Proteomes" id="UP000517765"/>
    </source>
</evidence>
<dbReference type="EMBL" id="JABJXA010000025">
    <property type="protein sequence ID" value="MBB1258482.1"/>
    <property type="molecule type" value="Genomic_DNA"/>
</dbReference>
<evidence type="ECO:0000256" key="5">
    <source>
        <dbReference type="ARBA" id="ARBA00022989"/>
    </source>
</evidence>
<keyword evidence="5 8" id="KW-1133">Transmembrane helix</keyword>
<feature type="transmembrane region" description="Helical" evidence="8">
    <location>
        <begin position="68"/>
        <end position="99"/>
    </location>
</feature>
<reference evidence="12 13" key="1">
    <citation type="submission" date="2019-10" db="EMBL/GenBank/DDBJ databases">
        <title>Streptomyces sp. nov., a novel actinobacterium isolated from alkaline environment.</title>
        <authorList>
            <person name="Golinska P."/>
        </authorList>
    </citation>
    <scope>NUCLEOTIDE SEQUENCE [LARGE SCALE GENOMIC DNA]</scope>
    <source>
        <strain evidence="12 13">OF1</strain>
    </source>
</reference>
<reference evidence="10" key="3">
    <citation type="journal article" name="Syst. Appl. Microbiol.">
        <title>Streptomyces alkaliterrae sp. nov., isolated from an alkaline soil, and emended descriptions of Streptomyces alkaliphilus, Streptomyces calidiresistens and Streptomyces durbertensis.</title>
        <authorList>
            <person name="Swiecimska M."/>
            <person name="Golinska P."/>
            <person name="Nouioui I."/>
            <person name="Wypij M."/>
            <person name="Rai M."/>
            <person name="Sangal V."/>
            <person name="Goodfellow M."/>
        </authorList>
    </citation>
    <scope>NUCLEOTIDE SEQUENCE</scope>
    <source>
        <strain evidence="10">OF3</strain>
        <strain evidence="11">OF8</strain>
    </source>
</reference>
<dbReference type="EMBL" id="JABJWZ010000068">
    <property type="protein sequence ID" value="MBB1253759.1"/>
    <property type="molecule type" value="Genomic_DNA"/>
</dbReference>
<keyword evidence="4 8" id="KW-0812">Transmembrane</keyword>
<proteinExistence type="inferred from homology"/>
<keyword evidence="3" id="KW-1003">Cell membrane</keyword>
<dbReference type="AlphaFoldDB" id="A0A5P0YTZ2"/>
<evidence type="ECO:0000256" key="4">
    <source>
        <dbReference type="ARBA" id="ARBA00022692"/>
    </source>
</evidence>
<evidence type="ECO:0000256" key="7">
    <source>
        <dbReference type="SAM" id="MobiDB-lite"/>
    </source>
</evidence>
<dbReference type="Pfam" id="PF11203">
    <property type="entry name" value="EccE"/>
    <property type="match status" value="1"/>
</dbReference>